<sequence>MPGGMAPIPAIQAISFLLHNHLADFAGRPCFLLGSDIPLSVSLRREYVQRGMYAVLQSGEGARRWHGARDKWTFDRG</sequence>
<dbReference type="PATRIC" id="fig|405444.3.peg.1906"/>
<dbReference type="AlphaFoldDB" id="A0A0R0C0N8"/>
<proteinExistence type="predicted"/>
<organism evidence="1 2">
    <name type="scientific">Stenotrophomonas humi</name>
    <dbReference type="NCBI Taxonomy" id="405444"/>
    <lineage>
        <taxon>Bacteria</taxon>
        <taxon>Pseudomonadati</taxon>
        <taxon>Pseudomonadota</taxon>
        <taxon>Gammaproteobacteria</taxon>
        <taxon>Lysobacterales</taxon>
        <taxon>Lysobacteraceae</taxon>
        <taxon>Stenotrophomonas</taxon>
    </lineage>
</organism>
<dbReference type="Proteomes" id="UP000050864">
    <property type="component" value="Unassembled WGS sequence"/>
</dbReference>
<accession>A0A0R0C0N8</accession>
<gene>
    <name evidence="1" type="ORF">ABB26_14020</name>
</gene>
<dbReference type="EMBL" id="LDJI01000026">
    <property type="protein sequence ID" value="KRG63088.1"/>
    <property type="molecule type" value="Genomic_DNA"/>
</dbReference>
<comment type="caution">
    <text evidence="1">The sequence shown here is derived from an EMBL/GenBank/DDBJ whole genome shotgun (WGS) entry which is preliminary data.</text>
</comment>
<protein>
    <submittedName>
        <fullName evidence="1">Uncharacterized protein</fullName>
    </submittedName>
</protein>
<evidence type="ECO:0000313" key="2">
    <source>
        <dbReference type="Proteomes" id="UP000050864"/>
    </source>
</evidence>
<name>A0A0R0C0N8_9GAMM</name>
<evidence type="ECO:0000313" key="1">
    <source>
        <dbReference type="EMBL" id="KRG63088.1"/>
    </source>
</evidence>
<reference evidence="1 2" key="1">
    <citation type="submission" date="2015-05" db="EMBL/GenBank/DDBJ databases">
        <title>Genome sequencing and analysis of members of genus Stenotrophomonas.</title>
        <authorList>
            <person name="Patil P.P."/>
            <person name="Midha S."/>
            <person name="Patil P.B."/>
        </authorList>
    </citation>
    <scope>NUCLEOTIDE SEQUENCE [LARGE SCALE GENOMIC DNA]</scope>
    <source>
        <strain evidence="1 2">DSM 18929</strain>
    </source>
</reference>
<keyword evidence="2" id="KW-1185">Reference proteome</keyword>